<feature type="transmembrane region" description="Helical" evidence="1">
    <location>
        <begin position="40"/>
        <end position="57"/>
    </location>
</feature>
<dbReference type="AlphaFoldDB" id="W0I9S8"/>
<dbReference type="Proteomes" id="UP000019027">
    <property type="component" value="Chromosome"/>
</dbReference>
<dbReference type="GeneID" id="24907770"/>
<protein>
    <submittedName>
        <fullName evidence="2">Uncharacterized protein</fullName>
    </submittedName>
</protein>
<sequence>MKLENVRPMNFSGIPFALVVVAFSLIVILPKAVTMPERYWPLWILGWVILFASWGTGAEIEGDSIVLKYVFGKLKIRIPFSEIEEITTLNKLQKGTIAKYFKWEIFLFTIFVIYALFDLIILPRGLLRGYYFGDIGLIIFGLFYISVFTVPFSKKWIIVIFTYSLIPLEVFILHLKTGNITADDVFVLISTAFVLTVALWEAYSVEYVVIRTPKKLYLLTTKSADEIIKALLKVAQNV</sequence>
<feature type="transmembrane region" description="Helical" evidence="1">
    <location>
        <begin position="105"/>
        <end position="122"/>
    </location>
</feature>
<evidence type="ECO:0000313" key="2">
    <source>
        <dbReference type="EMBL" id="AHF81183.1"/>
    </source>
</evidence>
<feature type="transmembrane region" description="Helical" evidence="1">
    <location>
        <begin position="185"/>
        <end position="203"/>
    </location>
</feature>
<dbReference type="RefSeq" id="WP_042682236.1">
    <property type="nucleotide sequence ID" value="NZ_CP006965.1"/>
</dbReference>
<organism evidence="2 3">
    <name type="scientific">Thermococcus paralvinellae</name>
    <dbReference type="NCBI Taxonomy" id="582419"/>
    <lineage>
        <taxon>Archaea</taxon>
        <taxon>Methanobacteriati</taxon>
        <taxon>Methanobacteriota</taxon>
        <taxon>Thermococci</taxon>
        <taxon>Thermococcales</taxon>
        <taxon>Thermococcaceae</taxon>
        <taxon>Thermococcus</taxon>
    </lineage>
</organism>
<dbReference type="STRING" id="582419.TES1_1808"/>
<keyword evidence="1" id="KW-0812">Transmembrane</keyword>
<dbReference type="EMBL" id="CP006965">
    <property type="protein sequence ID" value="AHF81183.1"/>
    <property type="molecule type" value="Genomic_DNA"/>
</dbReference>
<gene>
    <name evidence="2" type="ORF">TES1_1808</name>
</gene>
<accession>W0I9S8</accession>
<feature type="transmembrane region" description="Helical" evidence="1">
    <location>
        <begin position="156"/>
        <end position="173"/>
    </location>
</feature>
<proteinExistence type="predicted"/>
<dbReference type="KEGG" id="ths:TES1_1808"/>
<feature type="transmembrane region" description="Helical" evidence="1">
    <location>
        <begin position="12"/>
        <end position="33"/>
    </location>
</feature>
<reference evidence="2 3" key="1">
    <citation type="journal article" date="2014" name="Int. J. Syst. Evol. Microbiol.">
        <title>Thermococcus paralvinellae sp. nov. and Thermococcus cleftensis sp. nov. of hyperthermophilic heterotrophs from deep-sea hydrothermal vents.</title>
        <authorList>
            <person name="Hensley S.A."/>
            <person name="Jung J.H."/>
            <person name="Park C.S."/>
            <person name="Holden J.F."/>
        </authorList>
    </citation>
    <scope>NUCLEOTIDE SEQUENCE [LARGE SCALE GENOMIC DNA]</scope>
    <source>
        <strain evidence="2 3">ES1</strain>
    </source>
</reference>
<dbReference type="HOGENOM" id="CLU_1163855_0_0_2"/>
<evidence type="ECO:0000313" key="3">
    <source>
        <dbReference type="Proteomes" id="UP000019027"/>
    </source>
</evidence>
<evidence type="ECO:0000256" key="1">
    <source>
        <dbReference type="SAM" id="Phobius"/>
    </source>
</evidence>
<keyword evidence="3" id="KW-1185">Reference proteome</keyword>
<name>W0I9S8_9EURY</name>
<keyword evidence="1" id="KW-1133">Transmembrane helix</keyword>
<dbReference type="OrthoDB" id="100102at2157"/>
<feature type="transmembrane region" description="Helical" evidence="1">
    <location>
        <begin position="129"/>
        <end position="150"/>
    </location>
</feature>
<keyword evidence="1" id="KW-0472">Membrane</keyword>